<keyword evidence="2" id="KW-0328">Glycosyltransferase</keyword>
<accession>A0AAE3EVP0</accession>
<dbReference type="Proteomes" id="UP001200642">
    <property type="component" value="Unassembled WGS sequence"/>
</dbReference>
<gene>
    <name evidence="2" type="ORF">K8352_10500</name>
</gene>
<dbReference type="PANTHER" id="PTHR12526">
    <property type="entry name" value="GLYCOSYLTRANSFERASE"/>
    <property type="match status" value="1"/>
</dbReference>
<evidence type="ECO:0000259" key="1">
    <source>
        <dbReference type="Pfam" id="PF00534"/>
    </source>
</evidence>
<feature type="non-terminal residue" evidence="2">
    <location>
        <position position="1"/>
    </location>
</feature>
<proteinExistence type="predicted"/>
<sequence length="243" mass="27698">INHLQNKSFSRYFLWNNLYPHVDAVTILTNYDLEYFSKKNKNVIVMPNPCPFEIIKKSNLPKMRNKEILAVGNLDRYHHKGFDNLIIIAAKVLADNPDWKLRIVGGGEKGLEFLKDKSIELGVGDKIIFSGFRKDVKKIMASTEIFILSSRFEGLPMGLMEAMSQGMCCISYDCISGPSDIVTHNVNGILIEDQNIDDMITGLNNLIKNDELRMQFRNNAPKSLDKFSIQNIGLKWEKLIESL</sequence>
<evidence type="ECO:0000313" key="3">
    <source>
        <dbReference type="Proteomes" id="UP001200642"/>
    </source>
</evidence>
<name>A0AAE3EVP0_9FLAO</name>
<dbReference type="InterPro" id="IPR001296">
    <property type="entry name" value="Glyco_trans_1"/>
</dbReference>
<dbReference type="Gene3D" id="3.40.50.2000">
    <property type="entry name" value="Glycogen Phosphorylase B"/>
    <property type="match status" value="2"/>
</dbReference>
<keyword evidence="2" id="KW-0808">Transferase</keyword>
<feature type="domain" description="Glycosyl transferase family 1" evidence="1">
    <location>
        <begin position="53"/>
        <end position="222"/>
    </location>
</feature>
<keyword evidence="3" id="KW-1185">Reference proteome</keyword>
<dbReference type="GO" id="GO:0016757">
    <property type="term" value="F:glycosyltransferase activity"/>
    <property type="evidence" value="ECO:0007669"/>
    <property type="project" value="UniProtKB-KW"/>
</dbReference>
<dbReference type="SUPFAM" id="SSF53756">
    <property type="entry name" value="UDP-Glycosyltransferase/glycogen phosphorylase"/>
    <property type="match status" value="1"/>
</dbReference>
<protein>
    <submittedName>
        <fullName evidence="2">Glycosyltransferase</fullName>
        <ecNumber evidence="2">2.4.-.-</ecNumber>
    </submittedName>
</protein>
<dbReference type="Pfam" id="PF00534">
    <property type="entry name" value="Glycos_transf_1"/>
    <property type="match status" value="1"/>
</dbReference>
<evidence type="ECO:0000313" key="2">
    <source>
        <dbReference type="EMBL" id="MCG2461178.1"/>
    </source>
</evidence>
<dbReference type="PANTHER" id="PTHR12526:SF630">
    <property type="entry name" value="GLYCOSYLTRANSFERASE"/>
    <property type="match status" value="1"/>
</dbReference>
<dbReference type="RefSeq" id="WP_317902326.1">
    <property type="nucleotide sequence ID" value="NZ_JAIRBC010000014.1"/>
</dbReference>
<dbReference type="EMBL" id="JAIRBC010000014">
    <property type="protein sequence ID" value="MCG2461178.1"/>
    <property type="molecule type" value="Genomic_DNA"/>
</dbReference>
<organism evidence="2 3">
    <name type="scientific">Cerina litoralis</name>
    <dbReference type="NCBI Taxonomy" id="2874477"/>
    <lineage>
        <taxon>Bacteria</taxon>
        <taxon>Pseudomonadati</taxon>
        <taxon>Bacteroidota</taxon>
        <taxon>Flavobacteriia</taxon>
        <taxon>Flavobacteriales</taxon>
        <taxon>Flavobacteriaceae</taxon>
        <taxon>Cerina</taxon>
    </lineage>
</organism>
<dbReference type="AlphaFoldDB" id="A0AAE3EVP0"/>
<comment type="caution">
    <text evidence="2">The sequence shown here is derived from an EMBL/GenBank/DDBJ whole genome shotgun (WGS) entry which is preliminary data.</text>
</comment>
<reference evidence="2" key="1">
    <citation type="submission" date="2023-02" db="EMBL/GenBank/DDBJ databases">
        <title>Genome of Flavobacteriaceae gen. nov. sp. strain F89.</title>
        <authorList>
            <person name="Wang Y."/>
        </authorList>
    </citation>
    <scope>NUCLEOTIDE SEQUENCE</scope>
    <source>
        <strain evidence="2">F89</strain>
    </source>
</reference>
<dbReference type="EC" id="2.4.-.-" evidence="2"/>